<comment type="caution">
    <text evidence="2">The sequence shown here is derived from an EMBL/GenBank/DDBJ whole genome shotgun (WGS) entry which is preliminary data.</text>
</comment>
<dbReference type="EMBL" id="BLKC01000010">
    <property type="protein sequence ID" value="GFF27710.1"/>
    <property type="molecule type" value="Genomic_DNA"/>
</dbReference>
<feature type="compositionally biased region" description="Basic and acidic residues" evidence="1">
    <location>
        <begin position="140"/>
        <end position="150"/>
    </location>
</feature>
<evidence type="ECO:0000313" key="2">
    <source>
        <dbReference type="EMBL" id="GFF27710.1"/>
    </source>
</evidence>
<evidence type="ECO:0000313" key="3">
    <source>
        <dbReference type="Proteomes" id="UP000465221"/>
    </source>
</evidence>
<feature type="region of interest" description="Disordered" evidence="1">
    <location>
        <begin position="113"/>
        <end position="150"/>
    </location>
</feature>
<gene>
    <name evidence="2" type="ORF">IFM46972_02145</name>
</gene>
<dbReference type="Proteomes" id="UP000465221">
    <property type="component" value="Unassembled WGS sequence"/>
</dbReference>
<proteinExistence type="predicted"/>
<organism evidence="2 3">
    <name type="scientific">Aspergillus udagawae</name>
    <dbReference type="NCBI Taxonomy" id="91492"/>
    <lineage>
        <taxon>Eukaryota</taxon>
        <taxon>Fungi</taxon>
        <taxon>Dikarya</taxon>
        <taxon>Ascomycota</taxon>
        <taxon>Pezizomycotina</taxon>
        <taxon>Eurotiomycetes</taxon>
        <taxon>Eurotiomycetidae</taxon>
        <taxon>Eurotiales</taxon>
        <taxon>Aspergillaceae</taxon>
        <taxon>Aspergillus</taxon>
        <taxon>Aspergillus subgen. Fumigati</taxon>
    </lineage>
</organism>
<dbReference type="AlphaFoldDB" id="A0A8H3RIJ5"/>
<protein>
    <submittedName>
        <fullName evidence="2">Uncharacterized protein</fullName>
    </submittedName>
</protein>
<evidence type="ECO:0000256" key="1">
    <source>
        <dbReference type="SAM" id="MobiDB-lite"/>
    </source>
</evidence>
<sequence>MVLPSLLPTSELQIMRYDPHQDKQTISIPFQVYSLNIYPSALQHIKSMPANKLPVDLTAEISKLAKASRLQNGLPGSMRALPAVALFAGTALSKTTGASNMVEKWMLGDEEVPLLGSPTLGTPDKKVEGQTGDGQGSQQRHSDERTKNGL</sequence>
<reference evidence="2 3" key="1">
    <citation type="submission" date="2020-01" db="EMBL/GenBank/DDBJ databases">
        <title>Draft genome sequence of Aspergillus udagawae IFM 46972.</title>
        <authorList>
            <person name="Takahashi H."/>
            <person name="Yaguchi T."/>
        </authorList>
    </citation>
    <scope>NUCLEOTIDE SEQUENCE [LARGE SCALE GENOMIC DNA]</scope>
    <source>
        <strain evidence="2 3">IFM 46972</strain>
    </source>
</reference>
<name>A0A8H3RIJ5_9EURO</name>
<accession>A0A8H3RIJ5</accession>